<reference evidence="1" key="1">
    <citation type="submission" date="2021-04" db="EMBL/GenBank/DDBJ databases">
        <title>Dactylosporangium aurantiacum NRRL B-8018 full assembly.</title>
        <authorList>
            <person name="Hartkoorn R.C."/>
            <person name="Beaudoing E."/>
            <person name="Hot D."/>
        </authorList>
    </citation>
    <scope>NUCLEOTIDE SEQUENCE</scope>
    <source>
        <strain evidence="1">NRRL B-8018</strain>
    </source>
</reference>
<dbReference type="OrthoDB" id="3382550at2"/>
<dbReference type="KEGG" id="daur:Daura_33770"/>
<dbReference type="EMBL" id="CP073767">
    <property type="protein sequence ID" value="UWZ51686.1"/>
    <property type="molecule type" value="Genomic_DNA"/>
</dbReference>
<name>A0A9Q9MGI7_9ACTN</name>
<organism evidence="1 2">
    <name type="scientific">Dactylosporangium aurantiacum</name>
    <dbReference type="NCBI Taxonomy" id="35754"/>
    <lineage>
        <taxon>Bacteria</taxon>
        <taxon>Bacillati</taxon>
        <taxon>Actinomycetota</taxon>
        <taxon>Actinomycetes</taxon>
        <taxon>Micromonosporales</taxon>
        <taxon>Micromonosporaceae</taxon>
        <taxon>Dactylosporangium</taxon>
    </lineage>
</organism>
<sequence>MRIELSLDVFQASDAFSLISIMEGFVRQRHDWIVGPEVLDAALEYLAVHAPTKAQLYTATGQKALVQSTAYTPSSGDRVLLTLSVLDAAADDLSRAAVVVVEDLDSDRDFIHAVATVFGAKRVLHALKRTWLVVEHGGGAGRIPVVAKEKLGQFQHVKRVAAVFDSDRLVPGQRTANHDKAQALEQEGVAVHVLARREAENYVPLKVLRLTPHLPQEVIQRLDLLDSLSAEQRAHFDMKNGFGDPARPPRLDQRQHALYSNLSWQTKLALRGRLNGLLSSLARHCEHLTEDDFAQLGSEVPAELRALLAKIESVV</sequence>
<proteinExistence type="predicted"/>
<dbReference type="Proteomes" id="UP001058003">
    <property type="component" value="Chromosome"/>
</dbReference>
<accession>A0A9Q9MGI7</accession>
<evidence type="ECO:0000313" key="2">
    <source>
        <dbReference type="Proteomes" id="UP001058003"/>
    </source>
</evidence>
<protein>
    <submittedName>
        <fullName evidence="1">Uncharacterized protein</fullName>
    </submittedName>
</protein>
<dbReference type="AlphaFoldDB" id="A0A9Q9MGI7"/>
<evidence type="ECO:0000313" key="1">
    <source>
        <dbReference type="EMBL" id="UWZ51686.1"/>
    </source>
</evidence>
<keyword evidence="2" id="KW-1185">Reference proteome</keyword>
<gene>
    <name evidence="1" type="ORF">Daura_33770</name>
</gene>
<dbReference type="RefSeq" id="WP_033359057.1">
    <property type="nucleotide sequence ID" value="NZ_CP073767.1"/>
</dbReference>